<protein>
    <submittedName>
        <fullName evidence="3 4">Protein AF-9</fullName>
    </submittedName>
</protein>
<evidence type="ECO:0000256" key="2">
    <source>
        <dbReference type="SAM" id="Phobius"/>
    </source>
</evidence>
<proteinExistence type="predicted"/>
<reference evidence="3 5" key="1">
    <citation type="journal article" date="2014" name="BMC Genomics">
        <title>Genome sequence of Anopheles sinensis provides insight into genetics basis of mosquito competence for malaria parasites.</title>
        <authorList>
            <person name="Zhou D."/>
            <person name="Zhang D."/>
            <person name="Ding G."/>
            <person name="Shi L."/>
            <person name="Hou Q."/>
            <person name="Ye Y."/>
            <person name="Xu Y."/>
            <person name="Zhou H."/>
            <person name="Xiong C."/>
            <person name="Li S."/>
            <person name="Yu J."/>
            <person name="Hong S."/>
            <person name="Yu X."/>
            <person name="Zou P."/>
            <person name="Chen C."/>
            <person name="Chang X."/>
            <person name="Wang W."/>
            <person name="Lv Y."/>
            <person name="Sun Y."/>
            <person name="Ma L."/>
            <person name="Shen B."/>
            <person name="Zhu C."/>
        </authorList>
    </citation>
    <scope>NUCLEOTIDE SEQUENCE [LARGE SCALE GENOMIC DNA]</scope>
</reference>
<organism evidence="3">
    <name type="scientific">Anopheles sinensis</name>
    <name type="common">Mosquito</name>
    <dbReference type="NCBI Taxonomy" id="74873"/>
    <lineage>
        <taxon>Eukaryota</taxon>
        <taxon>Metazoa</taxon>
        <taxon>Ecdysozoa</taxon>
        <taxon>Arthropoda</taxon>
        <taxon>Hexapoda</taxon>
        <taxon>Insecta</taxon>
        <taxon>Pterygota</taxon>
        <taxon>Neoptera</taxon>
        <taxon>Endopterygota</taxon>
        <taxon>Diptera</taxon>
        <taxon>Nematocera</taxon>
        <taxon>Culicoidea</taxon>
        <taxon>Culicidae</taxon>
        <taxon>Anophelinae</taxon>
        <taxon>Anopheles</taxon>
    </lineage>
</organism>
<keyword evidence="2" id="KW-1133">Transmembrane helix</keyword>
<accession>A0A084WPQ9</accession>
<feature type="region of interest" description="Disordered" evidence="1">
    <location>
        <begin position="1"/>
        <end position="52"/>
    </location>
</feature>
<gene>
    <name evidence="3" type="ORF">ZHAS_00020311</name>
</gene>
<evidence type="ECO:0000313" key="3">
    <source>
        <dbReference type="EMBL" id="KFB52203.1"/>
    </source>
</evidence>
<name>A0A084WPQ9_ANOSI</name>
<evidence type="ECO:0000313" key="4">
    <source>
        <dbReference type="EnsemblMetazoa" id="ASIC020311-PA"/>
    </source>
</evidence>
<feature type="compositionally biased region" description="Low complexity" evidence="1">
    <location>
        <begin position="23"/>
        <end position="42"/>
    </location>
</feature>
<evidence type="ECO:0000313" key="5">
    <source>
        <dbReference type="Proteomes" id="UP000030765"/>
    </source>
</evidence>
<dbReference type="AlphaFoldDB" id="A0A084WPQ9"/>
<evidence type="ECO:0000256" key="1">
    <source>
        <dbReference type="SAM" id="MobiDB-lite"/>
    </source>
</evidence>
<dbReference type="EMBL" id="ATLV01025120">
    <property type="status" value="NOT_ANNOTATED_CDS"/>
    <property type="molecule type" value="Genomic_DNA"/>
</dbReference>
<keyword evidence="2" id="KW-0812">Transmembrane</keyword>
<keyword evidence="2" id="KW-0472">Membrane</keyword>
<dbReference type="EnsemblMetazoa" id="ASIC020311-RA">
    <property type="protein sequence ID" value="ASIC020311-PA"/>
    <property type="gene ID" value="ASIC020311"/>
</dbReference>
<dbReference type="VEuPathDB" id="VectorBase:ASIC020311"/>
<keyword evidence="5" id="KW-1185">Reference proteome</keyword>
<feature type="transmembrane region" description="Helical" evidence="2">
    <location>
        <begin position="54"/>
        <end position="75"/>
    </location>
</feature>
<dbReference type="EMBL" id="KE525369">
    <property type="protein sequence ID" value="KFB52203.1"/>
    <property type="molecule type" value="Genomic_DNA"/>
</dbReference>
<sequence length="84" mass="9262">MRKWVRTVATHDAGRNRDHPALQATGRQQQQQQQPSKQPATQRQRRPQRGATSMLLLLAAAITINLTCTGVSSQARAEGIGFRG</sequence>
<dbReference type="Proteomes" id="UP000030765">
    <property type="component" value="Unassembled WGS sequence"/>
</dbReference>
<reference evidence="4" key="2">
    <citation type="submission" date="2020-05" db="UniProtKB">
        <authorList>
            <consortium name="EnsemblMetazoa"/>
        </authorList>
    </citation>
    <scope>IDENTIFICATION</scope>
</reference>